<dbReference type="Proteomes" id="UP001082703">
    <property type="component" value="Unassembled WGS sequence"/>
</dbReference>
<dbReference type="EMBL" id="JAPOHA010000003">
    <property type="protein sequence ID" value="MCY1713415.1"/>
    <property type="molecule type" value="Genomic_DNA"/>
</dbReference>
<organism evidence="1 2">
    <name type="scientific">Caproiciproducens galactitolivorans</name>
    <dbReference type="NCBI Taxonomy" id="642589"/>
    <lineage>
        <taxon>Bacteria</taxon>
        <taxon>Bacillati</taxon>
        <taxon>Bacillota</taxon>
        <taxon>Clostridia</taxon>
        <taxon>Eubacteriales</taxon>
        <taxon>Acutalibacteraceae</taxon>
        <taxon>Caproiciproducens</taxon>
    </lineage>
</organism>
<dbReference type="SUPFAM" id="SSF81296">
    <property type="entry name" value="E set domains"/>
    <property type="match status" value="1"/>
</dbReference>
<evidence type="ECO:0000313" key="1">
    <source>
        <dbReference type="EMBL" id="MCY1713415.1"/>
    </source>
</evidence>
<reference evidence="1 2" key="1">
    <citation type="submission" date="2022-11" db="EMBL/GenBank/DDBJ databases">
        <authorList>
            <person name="Caiyu Z."/>
        </authorList>
    </citation>
    <scope>NUCLEOTIDE SEQUENCE [LARGE SCALE GENOMIC DNA]</scope>
    <source>
        <strain evidence="1 2">YR-4</strain>
    </source>
</reference>
<evidence type="ECO:0000313" key="2">
    <source>
        <dbReference type="Proteomes" id="UP001082703"/>
    </source>
</evidence>
<dbReference type="InterPro" id="IPR014756">
    <property type="entry name" value="Ig_E-set"/>
</dbReference>
<name>A0ABT4BRJ9_9FIRM</name>
<comment type="caution">
    <text evidence="1">The sequence shown here is derived from an EMBL/GenBank/DDBJ whole genome shotgun (WGS) entry which is preliminary data.</text>
</comment>
<sequence>MNVRLEFKNTSYLDVQNVSVILLIQGSEQIKPMQKSEDGWYTQLLLEPGDSMYKFLINNEIRLNDPSANVYMPDDSEELWSVIVIDDLGFRLYNNEQYEVNVEDYSVTNIVTEIPDVVNRKSFNLTMDKSVVTRFEFNHITGIHAITAVWFNPRGEVHESTENLLYADEKDPESSVFMWFWMQLNEADREYPEGIWTMKLFVDGSYVLEDQYTIVKRFAYTSAGRF</sequence>
<dbReference type="InterPro" id="IPR013783">
    <property type="entry name" value="Ig-like_fold"/>
</dbReference>
<gene>
    <name evidence="1" type="ORF">OUY18_03990</name>
</gene>
<keyword evidence="2" id="KW-1185">Reference proteome</keyword>
<dbReference type="RefSeq" id="WP_268057424.1">
    <property type="nucleotide sequence ID" value="NZ_JAPOHA010000003.1"/>
</dbReference>
<proteinExistence type="predicted"/>
<dbReference type="Gene3D" id="2.60.40.10">
    <property type="entry name" value="Immunoglobulins"/>
    <property type="match status" value="1"/>
</dbReference>
<protein>
    <submittedName>
        <fullName evidence="1">Uncharacterized protein</fullName>
    </submittedName>
</protein>
<accession>A0ABT4BRJ9</accession>